<evidence type="ECO:0000256" key="1">
    <source>
        <dbReference type="SAM" id="SignalP"/>
    </source>
</evidence>
<evidence type="ECO:0000313" key="3">
    <source>
        <dbReference type="Proteomes" id="UP001519460"/>
    </source>
</evidence>
<gene>
    <name evidence="2" type="ORF">BaRGS_00036542</name>
</gene>
<feature type="signal peptide" evidence="1">
    <location>
        <begin position="1"/>
        <end position="15"/>
    </location>
</feature>
<reference evidence="2 3" key="1">
    <citation type="journal article" date="2023" name="Sci. Data">
        <title>Genome assembly of the Korean intertidal mud-creeper Batillaria attramentaria.</title>
        <authorList>
            <person name="Patra A.K."/>
            <person name="Ho P.T."/>
            <person name="Jun S."/>
            <person name="Lee S.J."/>
            <person name="Kim Y."/>
            <person name="Won Y.J."/>
        </authorList>
    </citation>
    <scope>NUCLEOTIDE SEQUENCE [LARGE SCALE GENOMIC DNA]</scope>
    <source>
        <strain evidence="2">Wonlab-2016</strain>
    </source>
</reference>
<keyword evidence="1" id="KW-0732">Signal</keyword>
<feature type="non-terminal residue" evidence="2">
    <location>
        <position position="85"/>
    </location>
</feature>
<dbReference type="AlphaFoldDB" id="A0ABD0JBD0"/>
<accession>A0ABD0JBD0</accession>
<name>A0ABD0JBD0_9CAEN</name>
<evidence type="ECO:0000313" key="2">
    <source>
        <dbReference type="EMBL" id="KAK7468219.1"/>
    </source>
</evidence>
<comment type="caution">
    <text evidence="2">The sequence shown here is derived from an EMBL/GenBank/DDBJ whole genome shotgun (WGS) entry which is preliminary data.</text>
</comment>
<dbReference type="Proteomes" id="UP001519460">
    <property type="component" value="Unassembled WGS sequence"/>
</dbReference>
<sequence length="85" mass="9655">MRVIILLLLVALATAQMAQEELTDRELVERELAALSQERELRNIDLNDLARRLCRLLNGASKIACTVACRRFFPFASRYCGTLCN</sequence>
<keyword evidence="3" id="KW-1185">Reference proteome</keyword>
<protein>
    <submittedName>
        <fullName evidence="2">Uncharacterized protein</fullName>
    </submittedName>
</protein>
<dbReference type="EMBL" id="JACVVK020000518">
    <property type="protein sequence ID" value="KAK7468219.1"/>
    <property type="molecule type" value="Genomic_DNA"/>
</dbReference>
<organism evidence="2 3">
    <name type="scientific">Batillaria attramentaria</name>
    <dbReference type="NCBI Taxonomy" id="370345"/>
    <lineage>
        <taxon>Eukaryota</taxon>
        <taxon>Metazoa</taxon>
        <taxon>Spiralia</taxon>
        <taxon>Lophotrochozoa</taxon>
        <taxon>Mollusca</taxon>
        <taxon>Gastropoda</taxon>
        <taxon>Caenogastropoda</taxon>
        <taxon>Sorbeoconcha</taxon>
        <taxon>Cerithioidea</taxon>
        <taxon>Batillariidae</taxon>
        <taxon>Batillaria</taxon>
    </lineage>
</organism>
<proteinExistence type="predicted"/>
<feature type="chain" id="PRO_5044783999" evidence="1">
    <location>
        <begin position="16"/>
        <end position="85"/>
    </location>
</feature>